<dbReference type="SFLD" id="SFLDG01140">
    <property type="entry name" value="C2.B:_Phosphomannomutase_and_P"/>
    <property type="match status" value="1"/>
</dbReference>
<comment type="similarity">
    <text evidence="2">Belongs to the HAD-like hydrolase superfamily. Cof family.</text>
</comment>
<dbReference type="InterPro" id="IPR036412">
    <property type="entry name" value="HAD-like_sf"/>
</dbReference>
<dbReference type="Pfam" id="PF08282">
    <property type="entry name" value="Hydrolase_3"/>
    <property type="match status" value="1"/>
</dbReference>
<dbReference type="KEGG" id="mphi:EG856_01375"/>
<dbReference type="SUPFAM" id="SSF56784">
    <property type="entry name" value="HAD-like"/>
    <property type="match status" value="1"/>
</dbReference>
<evidence type="ECO:0000313" key="4">
    <source>
        <dbReference type="Proteomes" id="UP000289326"/>
    </source>
</evidence>
<sequence length="273" mass="30452">MKKIFAYDLDGTLFVKDNLIHPQTANALIKTQQKGHFNVISTGRALNNIINALGEKINFFEFILASNGAILYEVKTKQISIFGNVGLEVFDLAFQTAQQSDFLLRIDTTEHSMWYINDLDKAIWIQSQNRMDLKNILNLASANQIQNFALLNQNQLIQIALRGDKNEILQTYQKYHLLLGKNYEVKHTNQIYVDINALNINKWSGLVKVSELLNIKHSNIVAFGDSGNDVEMLSNAGLGIAMGNATSEAKAVAKKIIGANDTDAIAKAIEEII</sequence>
<dbReference type="GO" id="GO:0000287">
    <property type="term" value="F:magnesium ion binding"/>
    <property type="evidence" value="ECO:0007669"/>
    <property type="project" value="TreeGrafter"/>
</dbReference>
<evidence type="ECO:0000256" key="2">
    <source>
        <dbReference type="ARBA" id="ARBA00034778"/>
    </source>
</evidence>
<dbReference type="InterPro" id="IPR006379">
    <property type="entry name" value="HAD-SF_hydro_IIB"/>
</dbReference>
<reference evidence="3 4" key="1">
    <citation type="submission" date="2019-01" db="EMBL/GenBank/DDBJ databases">
        <title>Complete sequence and annotation of the Mycoplasma phocirhinis strain 852T genome.</title>
        <authorList>
            <person name="Frasca S.Jr."/>
            <person name="Kutish G.F."/>
            <person name="Castellanos Gell J."/>
            <person name="Michaels D.L."/>
            <person name="Brown D.R."/>
        </authorList>
    </citation>
    <scope>NUCLEOTIDE SEQUENCE [LARGE SCALE GENOMIC DNA]</scope>
    <source>
        <strain evidence="3 4">852</strain>
    </source>
</reference>
<dbReference type="Gene3D" id="3.30.1240.10">
    <property type="match status" value="1"/>
</dbReference>
<comment type="cofactor">
    <cofactor evidence="1">
        <name>Mg(2+)</name>
        <dbReference type="ChEBI" id="CHEBI:18420"/>
    </cofactor>
</comment>
<dbReference type="GO" id="GO:0005829">
    <property type="term" value="C:cytosol"/>
    <property type="evidence" value="ECO:0007669"/>
    <property type="project" value="TreeGrafter"/>
</dbReference>
<evidence type="ECO:0000256" key="1">
    <source>
        <dbReference type="ARBA" id="ARBA00001946"/>
    </source>
</evidence>
<organism evidence="3 4">
    <name type="scientific">Mycoplasmopsis phocirhinis</name>
    <dbReference type="NCBI Taxonomy" id="142650"/>
    <lineage>
        <taxon>Bacteria</taxon>
        <taxon>Bacillati</taxon>
        <taxon>Mycoplasmatota</taxon>
        <taxon>Mycoplasmoidales</taxon>
        <taxon>Metamycoplasmataceae</taxon>
        <taxon>Mycoplasmopsis</taxon>
    </lineage>
</organism>
<dbReference type="PROSITE" id="PS01229">
    <property type="entry name" value="COF_2"/>
    <property type="match status" value="1"/>
</dbReference>
<evidence type="ECO:0000313" key="3">
    <source>
        <dbReference type="EMBL" id="QBF34573.1"/>
    </source>
</evidence>
<gene>
    <name evidence="3" type="ORF">EG856_01375</name>
</gene>
<proteinExistence type="inferred from homology"/>
<protein>
    <submittedName>
        <fullName evidence="3">Cof-type HAD-IIB family hydrolase</fullName>
    </submittedName>
</protein>
<dbReference type="PANTHER" id="PTHR10000:SF8">
    <property type="entry name" value="HAD SUPERFAMILY HYDROLASE-LIKE, TYPE 3"/>
    <property type="match status" value="1"/>
</dbReference>
<keyword evidence="4" id="KW-1185">Reference proteome</keyword>
<dbReference type="OrthoDB" id="384659at2"/>
<dbReference type="PANTHER" id="PTHR10000">
    <property type="entry name" value="PHOSPHOSERINE PHOSPHATASE"/>
    <property type="match status" value="1"/>
</dbReference>
<keyword evidence="3" id="KW-0378">Hydrolase</keyword>
<name>A0A4P6MNJ1_9BACT</name>
<dbReference type="Gene3D" id="3.40.50.1000">
    <property type="entry name" value="HAD superfamily/HAD-like"/>
    <property type="match status" value="1"/>
</dbReference>
<dbReference type="RefSeq" id="WP_130429350.1">
    <property type="nucleotide sequence ID" value="NZ_CP034841.1"/>
</dbReference>
<dbReference type="SFLD" id="SFLDS00003">
    <property type="entry name" value="Haloacid_Dehalogenase"/>
    <property type="match status" value="1"/>
</dbReference>
<dbReference type="InterPro" id="IPR023214">
    <property type="entry name" value="HAD_sf"/>
</dbReference>
<dbReference type="GO" id="GO:0016791">
    <property type="term" value="F:phosphatase activity"/>
    <property type="evidence" value="ECO:0007669"/>
    <property type="project" value="UniProtKB-ARBA"/>
</dbReference>
<dbReference type="NCBIfam" id="TIGR01484">
    <property type="entry name" value="HAD-SF-IIB"/>
    <property type="match status" value="1"/>
</dbReference>
<dbReference type="EMBL" id="CP034841">
    <property type="protein sequence ID" value="QBF34573.1"/>
    <property type="molecule type" value="Genomic_DNA"/>
</dbReference>
<dbReference type="NCBIfam" id="TIGR00099">
    <property type="entry name" value="Cof-subfamily"/>
    <property type="match status" value="1"/>
</dbReference>
<dbReference type="Proteomes" id="UP000289326">
    <property type="component" value="Chromosome"/>
</dbReference>
<accession>A0A4P6MNJ1</accession>
<dbReference type="AlphaFoldDB" id="A0A4P6MNJ1"/>
<dbReference type="InterPro" id="IPR000150">
    <property type="entry name" value="Cof"/>
</dbReference>